<dbReference type="PANTHER" id="PTHR48090:SF7">
    <property type="entry name" value="RFBJ PROTEIN"/>
    <property type="match status" value="1"/>
</dbReference>
<dbReference type="AlphaFoldDB" id="A0A7C3PMD1"/>
<dbReference type="Pfam" id="PF00535">
    <property type="entry name" value="Glycos_transf_2"/>
    <property type="match status" value="1"/>
</dbReference>
<dbReference type="PANTHER" id="PTHR48090">
    <property type="entry name" value="UNDECAPRENYL-PHOSPHATE 4-DEOXY-4-FORMAMIDO-L-ARABINOSE TRANSFERASE-RELATED"/>
    <property type="match status" value="1"/>
</dbReference>
<evidence type="ECO:0000259" key="2">
    <source>
        <dbReference type="Pfam" id="PF00535"/>
    </source>
</evidence>
<feature type="transmembrane region" description="Helical" evidence="1">
    <location>
        <begin position="235"/>
        <end position="259"/>
    </location>
</feature>
<keyword evidence="1" id="KW-0472">Membrane</keyword>
<feature type="domain" description="Glycosyltransferase 2-like" evidence="2">
    <location>
        <begin position="8"/>
        <end position="166"/>
    </location>
</feature>
<gene>
    <name evidence="3" type="ORF">ENR64_02120</name>
</gene>
<keyword evidence="1" id="KW-0812">Transmembrane</keyword>
<reference evidence="3" key="1">
    <citation type="journal article" date="2020" name="mSystems">
        <title>Genome- and Community-Level Interaction Insights into Carbon Utilization and Element Cycling Functions of Hydrothermarchaeota in Hydrothermal Sediment.</title>
        <authorList>
            <person name="Zhou Z."/>
            <person name="Liu Y."/>
            <person name="Xu W."/>
            <person name="Pan J."/>
            <person name="Luo Z.H."/>
            <person name="Li M."/>
        </authorList>
    </citation>
    <scope>NUCLEOTIDE SEQUENCE [LARGE SCALE GENOMIC DNA]</scope>
    <source>
        <strain evidence="3">SpSt-418</strain>
    </source>
</reference>
<name>A0A7C3PMD1_9CYAN</name>
<organism evidence="3">
    <name type="scientific">Oscillatoriales cyanobacterium SpSt-418</name>
    <dbReference type="NCBI Taxonomy" id="2282169"/>
    <lineage>
        <taxon>Bacteria</taxon>
        <taxon>Bacillati</taxon>
        <taxon>Cyanobacteriota</taxon>
        <taxon>Cyanophyceae</taxon>
        <taxon>Oscillatoriophycideae</taxon>
        <taxon>Oscillatoriales</taxon>
    </lineage>
</organism>
<feature type="transmembrane region" description="Helical" evidence="1">
    <location>
        <begin position="271"/>
        <end position="291"/>
    </location>
</feature>
<keyword evidence="1" id="KW-1133">Transmembrane helix</keyword>
<dbReference type="GO" id="GO:0016740">
    <property type="term" value="F:transferase activity"/>
    <property type="evidence" value="ECO:0007669"/>
    <property type="project" value="UniProtKB-KW"/>
</dbReference>
<dbReference type="InterPro" id="IPR050256">
    <property type="entry name" value="Glycosyltransferase_2"/>
</dbReference>
<dbReference type="EMBL" id="DSRU01000033">
    <property type="protein sequence ID" value="HFM96561.1"/>
    <property type="molecule type" value="Genomic_DNA"/>
</dbReference>
<sequence>MTKLIIQIPCYNEEATLGVTLSALPRHLPGIDTVEWLIINDGSIDKTVEVAKACGVDHIVSFEHNQGLAKAFMAGIEACLKAGADIIVNTDADNQYCADDIPKLIEPILMGHAEIVVGARPINEIEHFSVVKKLLQRLGSWVVRMASNTNIPDAPSGFRAISRNAAMQLNVFNQYTYTLETIIQAGQRGMAITSVPIRTNGFLRPSRLVKSIPSYIRRSILTILRISMAYKPLKFFFMLGSLPFTVGTLLGVRWLIFFFLEGTTRARVPSLVLAAILILIGFQLWMFGLVADLMAVNRKILEDIQLRLRRAEIDRITAETDETR</sequence>
<dbReference type="InterPro" id="IPR001173">
    <property type="entry name" value="Glyco_trans_2-like"/>
</dbReference>
<proteinExistence type="predicted"/>
<protein>
    <submittedName>
        <fullName evidence="3">Glycosyltransferase family 2 protein</fullName>
    </submittedName>
</protein>
<dbReference type="CDD" id="cd04179">
    <property type="entry name" value="DPM_DPG-synthase_like"/>
    <property type="match status" value="1"/>
</dbReference>
<dbReference type="InterPro" id="IPR029044">
    <property type="entry name" value="Nucleotide-diphossugar_trans"/>
</dbReference>
<comment type="caution">
    <text evidence="3">The sequence shown here is derived from an EMBL/GenBank/DDBJ whole genome shotgun (WGS) entry which is preliminary data.</text>
</comment>
<dbReference type="Gene3D" id="3.90.550.10">
    <property type="entry name" value="Spore Coat Polysaccharide Biosynthesis Protein SpsA, Chain A"/>
    <property type="match status" value="1"/>
</dbReference>
<evidence type="ECO:0000313" key="3">
    <source>
        <dbReference type="EMBL" id="HFM96561.1"/>
    </source>
</evidence>
<dbReference type="SUPFAM" id="SSF53448">
    <property type="entry name" value="Nucleotide-diphospho-sugar transferases"/>
    <property type="match status" value="1"/>
</dbReference>
<evidence type="ECO:0000256" key="1">
    <source>
        <dbReference type="SAM" id="Phobius"/>
    </source>
</evidence>
<keyword evidence="3" id="KW-0808">Transferase</keyword>
<accession>A0A7C3PMD1</accession>